<gene>
    <name evidence="1" type="ORF">HW555_004279</name>
</gene>
<evidence type="ECO:0000313" key="1">
    <source>
        <dbReference type="EMBL" id="KAF9419108.1"/>
    </source>
</evidence>
<protein>
    <submittedName>
        <fullName evidence="1">Uncharacterized protein</fullName>
    </submittedName>
</protein>
<proteinExistence type="predicted"/>
<dbReference type="EMBL" id="JACKWZ010000047">
    <property type="protein sequence ID" value="KAF9419108.1"/>
    <property type="molecule type" value="Genomic_DNA"/>
</dbReference>
<name>A0A835GMC9_SPOEX</name>
<evidence type="ECO:0000313" key="2">
    <source>
        <dbReference type="Proteomes" id="UP000648187"/>
    </source>
</evidence>
<dbReference type="SUPFAM" id="SSF46966">
    <property type="entry name" value="Spectrin repeat"/>
    <property type="match status" value="1"/>
</dbReference>
<dbReference type="Proteomes" id="UP000648187">
    <property type="component" value="Unassembled WGS sequence"/>
</dbReference>
<comment type="caution">
    <text evidence="1">The sequence shown here is derived from an EMBL/GenBank/DDBJ whole genome shotgun (WGS) entry which is preliminary data.</text>
</comment>
<reference evidence="1" key="1">
    <citation type="submission" date="2020-08" db="EMBL/GenBank/DDBJ databases">
        <title>Spodoptera exigua strain:BAW_Kor-Di-RS1 Genome sequencing and assembly.</title>
        <authorList>
            <person name="Kim J."/>
            <person name="Nam H.Y."/>
            <person name="Kwon M."/>
            <person name="Choi J.H."/>
            <person name="Cho S.R."/>
            <person name="Kim G.-H."/>
        </authorList>
    </citation>
    <scope>NUCLEOTIDE SEQUENCE</scope>
    <source>
        <strain evidence="1">BAW_Kor-Di-RS1</strain>
        <tissue evidence="1">Whole-body</tissue>
    </source>
</reference>
<keyword evidence="2" id="KW-1185">Reference proteome</keyword>
<sequence>MFTMEAQFNLLVRRRFLFLVKRKLPIEMNSCTSSGDSDAASTAAVETTLERLRGTRGALEELWSDRERRLELTLQLRHFERDALEVSKH</sequence>
<organism evidence="1 2">
    <name type="scientific">Spodoptera exigua</name>
    <name type="common">Beet armyworm</name>
    <name type="synonym">Noctua fulgens</name>
    <dbReference type="NCBI Taxonomy" id="7107"/>
    <lineage>
        <taxon>Eukaryota</taxon>
        <taxon>Metazoa</taxon>
        <taxon>Ecdysozoa</taxon>
        <taxon>Arthropoda</taxon>
        <taxon>Hexapoda</taxon>
        <taxon>Insecta</taxon>
        <taxon>Pterygota</taxon>
        <taxon>Neoptera</taxon>
        <taxon>Endopterygota</taxon>
        <taxon>Lepidoptera</taxon>
        <taxon>Glossata</taxon>
        <taxon>Ditrysia</taxon>
        <taxon>Noctuoidea</taxon>
        <taxon>Noctuidae</taxon>
        <taxon>Amphipyrinae</taxon>
        <taxon>Spodoptera</taxon>
    </lineage>
</organism>
<dbReference type="Gene3D" id="1.20.58.60">
    <property type="match status" value="1"/>
</dbReference>
<dbReference type="AlphaFoldDB" id="A0A835GMC9"/>
<accession>A0A835GMC9</accession>